<evidence type="ECO:0000313" key="2">
    <source>
        <dbReference type="Proteomes" id="UP001054945"/>
    </source>
</evidence>
<proteinExistence type="predicted"/>
<name>A0AAV4Y373_CAEEX</name>
<organism evidence="1 2">
    <name type="scientific">Caerostris extrusa</name>
    <name type="common">Bark spider</name>
    <name type="synonym">Caerostris bankana</name>
    <dbReference type="NCBI Taxonomy" id="172846"/>
    <lineage>
        <taxon>Eukaryota</taxon>
        <taxon>Metazoa</taxon>
        <taxon>Ecdysozoa</taxon>
        <taxon>Arthropoda</taxon>
        <taxon>Chelicerata</taxon>
        <taxon>Arachnida</taxon>
        <taxon>Araneae</taxon>
        <taxon>Araneomorphae</taxon>
        <taxon>Entelegynae</taxon>
        <taxon>Araneoidea</taxon>
        <taxon>Araneidae</taxon>
        <taxon>Caerostris</taxon>
    </lineage>
</organism>
<dbReference type="AlphaFoldDB" id="A0AAV4Y373"/>
<reference evidence="1 2" key="1">
    <citation type="submission" date="2021-06" db="EMBL/GenBank/DDBJ databases">
        <title>Caerostris extrusa draft genome.</title>
        <authorList>
            <person name="Kono N."/>
            <person name="Arakawa K."/>
        </authorList>
    </citation>
    <scope>NUCLEOTIDE SEQUENCE [LARGE SCALE GENOMIC DNA]</scope>
</reference>
<sequence>MVPLLIWNVFWEGIVREGIKFRRSQKKESREGNFCSPSTVSFGDDSLVLKALFGKSRNKFYPFLFFRLRSIELNGQSVKVESILTLDLNQN</sequence>
<protein>
    <submittedName>
        <fullName evidence="1">Uncharacterized protein</fullName>
    </submittedName>
</protein>
<dbReference type="EMBL" id="BPLR01001185">
    <property type="protein sequence ID" value="GIZ00625.1"/>
    <property type="molecule type" value="Genomic_DNA"/>
</dbReference>
<evidence type="ECO:0000313" key="1">
    <source>
        <dbReference type="EMBL" id="GIZ00625.1"/>
    </source>
</evidence>
<dbReference type="Proteomes" id="UP001054945">
    <property type="component" value="Unassembled WGS sequence"/>
</dbReference>
<comment type="caution">
    <text evidence="1">The sequence shown here is derived from an EMBL/GenBank/DDBJ whole genome shotgun (WGS) entry which is preliminary data.</text>
</comment>
<accession>A0AAV4Y373</accession>
<keyword evidence="2" id="KW-1185">Reference proteome</keyword>
<gene>
    <name evidence="1" type="ORF">CEXT_409421</name>
</gene>